<dbReference type="EMBL" id="CP022433">
    <property type="protein sequence ID" value="ASN22967.1"/>
    <property type="molecule type" value="Genomic_DNA"/>
</dbReference>
<sequence>MVTAAAAVLVGAPTASAYGPSYCNSSTCDLSVSPSTGGIYFEMPRYTAVSMICWTDNQWYDGTNRWFKVNTVYGQGYMIANQVSNQTRVGHC</sequence>
<organism evidence="2 3">
    <name type="scientific">Streptomyces pluripotens</name>
    <dbReference type="NCBI Taxonomy" id="1355015"/>
    <lineage>
        <taxon>Bacteria</taxon>
        <taxon>Bacillati</taxon>
        <taxon>Actinomycetota</taxon>
        <taxon>Actinomycetes</taxon>
        <taxon>Kitasatosporales</taxon>
        <taxon>Streptomycetaceae</taxon>
        <taxon>Streptomyces</taxon>
    </lineage>
</organism>
<dbReference type="AlphaFoldDB" id="A0A221NSL8"/>
<accession>A0A221NSL8</accession>
<evidence type="ECO:0008006" key="4">
    <source>
        <dbReference type="Google" id="ProtNLM"/>
    </source>
</evidence>
<evidence type="ECO:0000256" key="1">
    <source>
        <dbReference type="SAM" id="SignalP"/>
    </source>
</evidence>
<keyword evidence="1" id="KW-0732">Signal</keyword>
<proteinExistence type="predicted"/>
<dbReference type="Proteomes" id="UP000031501">
    <property type="component" value="Chromosome"/>
</dbReference>
<feature type="chain" id="PRO_5011254321" description="SH3 domain-containing protein" evidence="1">
    <location>
        <begin position="18"/>
        <end position="92"/>
    </location>
</feature>
<gene>
    <name evidence="2" type="ORF">LK07_01840</name>
</gene>
<evidence type="ECO:0000313" key="2">
    <source>
        <dbReference type="EMBL" id="ASN22967.1"/>
    </source>
</evidence>
<evidence type="ECO:0000313" key="3">
    <source>
        <dbReference type="Proteomes" id="UP000031501"/>
    </source>
</evidence>
<protein>
    <recommendedName>
        <fullName evidence="4">SH3 domain-containing protein</fullName>
    </recommendedName>
</protein>
<dbReference type="KEGG" id="splu:LK06_000755"/>
<feature type="signal peptide" evidence="1">
    <location>
        <begin position="1"/>
        <end position="17"/>
    </location>
</feature>
<keyword evidence="3" id="KW-1185">Reference proteome</keyword>
<name>A0A221NSL8_9ACTN</name>
<reference evidence="2 3" key="1">
    <citation type="submission" date="2017-07" db="EMBL/GenBank/DDBJ databases">
        <title>Genome sequence of Streptomyces pluripotens MUSC 137T.</title>
        <authorList>
            <person name="Ser H.-L."/>
            <person name="Lee L.-H."/>
        </authorList>
    </citation>
    <scope>NUCLEOTIDE SEQUENCE [LARGE SCALE GENOMIC DNA]</scope>
    <source>
        <strain evidence="2 3">MUSC 137</strain>
    </source>
</reference>